<dbReference type="EMBL" id="LAZR01000153">
    <property type="protein sequence ID" value="KKN85958.1"/>
    <property type="molecule type" value="Genomic_DNA"/>
</dbReference>
<sequence length="404" mass="42299">MSGQGTVGSGYVVTFGVINPNGTPRTGLVAGDFTVRVENPQNTFSTAPAVSEVGGGQYRFTLPGAFTTTHGAGEYGWSVELTNPPVDLISNWVTFFLRDPDDLETETSAAARAVTNQAEHDQTQADVALVETEAAAAAREVTNTAEHAQTQLDIANLNDPDVAAIADGVWDEARAGHVAAGSFGEALDARVSLVETEAAAAAREITNTAEHDQTQTDIANLNDLDAAEVAAAVIVALTVQGYTAARALLLDNLDAAISTRAVPGDLMGLVAGAITAAKIAADAFTASQFDASMQSYQAKVWNFDDDLAGTPTDRYGVAFFKNGNFITAGIGAPSIRVLRNVDGVDLIPTIALVAVPGFPGLFFFEETSGPRRMVDGRSYFAVVTATIDAATRTWPQQIGRDNTP</sequence>
<reference evidence="1" key="1">
    <citation type="journal article" date="2015" name="Nature">
        <title>Complex archaea that bridge the gap between prokaryotes and eukaryotes.</title>
        <authorList>
            <person name="Spang A."/>
            <person name="Saw J.H."/>
            <person name="Jorgensen S.L."/>
            <person name="Zaremba-Niedzwiedzka K."/>
            <person name="Martijn J."/>
            <person name="Lind A.E."/>
            <person name="van Eijk R."/>
            <person name="Schleper C."/>
            <person name="Guy L."/>
            <person name="Ettema T.J."/>
        </authorList>
    </citation>
    <scope>NUCLEOTIDE SEQUENCE</scope>
</reference>
<name>A0A0F9X386_9ZZZZ</name>
<protein>
    <submittedName>
        <fullName evidence="1">Uncharacterized protein</fullName>
    </submittedName>
</protein>
<comment type="caution">
    <text evidence="1">The sequence shown here is derived from an EMBL/GenBank/DDBJ whole genome shotgun (WGS) entry which is preliminary data.</text>
</comment>
<gene>
    <name evidence="1" type="ORF">LCGC14_0273700</name>
</gene>
<proteinExistence type="predicted"/>
<organism evidence="1">
    <name type="scientific">marine sediment metagenome</name>
    <dbReference type="NCBI Taxonomy" id="412755"/>
    <lineage>
        <taxon>unclassified sequences</taxon>
        <taxon>metagenomes</taxon>
        <taxon>ecological metagenomes</taxon>
    </lineage>
</organism>
<evidence type="ECO:0000313" key="1">
    <source>
        <dbReference type="EMBL" id="KKN85958.1"/>
    </source>
</evidence>
<accession>A0A0F9X386</accession>
<dbReference type="AlphaFoldDB" id="A0A0F9X386"/>